<dbReference type="PANTHER" id="PTHR47926:SF347">
    <property type="entry name" value="PENTATRICOPEPTIDE REPEAT-CONTAINING PROTEIN"/>
    <property type="match status" value="1"/>
</dbReference>
<sequence length="181" mass="20274">MFTSIKHLTVVSRHTKTHPLSTSSLPPPPFSPATVSLHCGDIKDSRKVFDDMVDKSVVSWNTVIGGYSKLGYCKEAFLLFRKMRELGVEPDDFTFVSLLSVCAQNCQEVLGELLHSYIVTTRVHIDIYVQNAIVDMYAKCGHLQSAQTFFDRMSQRNVVSWTSMVSAYAKYGLVEPAKSSI</sequence>
<evidence type="ECO:0000256" key="1">
    <source>
        <dbReference type="ARBA" id="ARBA00022737"/>
    </source>
</evidence>
<protein>
    <recommendedName>
        <fullName evidence="5">Pentatricopeptide repeat-containing protein</fullName>
    </recommendedName>
</protein>
<evidence type="ECO:0008006" key="5">
    <source>
        <dbReference type="Google" id="ProtNLM"/>
    </source>
</evidence>
<keyword evidence="4" id="KW-1185">Reference proteome</keyword>
<dbReference type="GO" id="GO:0009451">
    <property type="term" value="P:RNA modification"/>
    <property type="evidence" value="ECO:0007669"/>
    <property type="project" value="InterPro"/>
</dbReference>
<evidence type="ECO:0000256" key="2">
    <source>
        <dbReference type="PROSITE-ProRule" id="PRU00708"/>
    </source>
</evidence>
<dbReference type="Pfam" id="PF13041">
    <property type="entry name" value="PPR_2"/>
    <property type="match status" value="1"/>
</dbReference>
<dbReference type="InterPro" id="IPR002885">
    <property type="entry name" value="PPR_rpt"/>
</dbReference>
<dbReference type="Gene3D" id="1.25.40.10">
    <property type="entry name" value="Tetratricopeptide repeat domain"/>
    <property type="match status" value="2"/>
</dbReference>
<dbReference type="PANTHER" id="PTHR47926">
    <property type="entry name" value="PENTATRICOPEPTIDE REPEAT-CONTAINING PROTEIN"/>
    <property type="match status" value="1"/>
</dbReference>
<feature type="repeat" description="PPR" evidence="2">
    <location>
        <begin position="56"/>
        <end position="90"/>
    </location>
</feature>
<gene>
    <name evidence="3" type="ORF">SSX86_019563</name>
</gene>
<organism evidence="3 4">
    <name type="scientific">Deinandra increscens subsp. villosa</name>
    <dbReference type="NCBI Taxonomy" id="3103831"/>
    <lineage>
        <taxon>Eukaryota</taxon>
        <taxon>Viridiplantae</taxon>
        <taxon>Streptophyta</taxon>
        <taxon>Embryophyta</taxon>
        <taxon>Tracheophyta</taxon>
        <taxon>Spermatophyta</taxon>
        <taxon>Magnoliopsida</taxon>
        <taxon>eudicotyledons</taxon>
        <taxon>Gunneridae</taxon>
        <taxon>Pentapetalae</taxon>
        <taxon>asterids</taxon>
        <taxon>campanulids</taxon>
        <taxon>Asterales</taxon>
        <taxon>Asteraceae</taxon>
        <taxon>Asteroideae</taxon>
        <taxon>Heliantheae alliance</taxon>
        <taxon>Madieae</taxon>
        <taxon>Madiinae</taxon>
        <taxon>Deinandra</taxon>
    </lineage>
</organism>
<dbReference type="GO" id="GO:0003723">
    <property type="term" value="F:RNA binding"/>
    <property type="evidence" value="ECO:0007669"/>
    <property type="project" value="InterPro"/>
</dbReference>
<dbReference type="EMBL" id="JBCNJP010000019">
    <property type="protein sequence ID" value="KAK9062377.1"/>
    <property type="molecule type" value="Genomic_DNA"/>
</dbReference>
<dbReference type="InterPro" id="IPR046960">
    <property type="entry name" value="PPR_At4g14850-like_plant"/>
</dbReference>
<keyword evidence="1" id="KW-0677">Repeat</keyword>
<dbReference type="Proteomes" id="UP001408789">
    <property type="component" value="Unassembled WGS sequence"/>
</dbReference>
<dbReference type="AlphaFoldDB" id="A0AAP0CY17"/>
<evidence type="ECO:0000313" key="3">
    <source>
        <dbReference type="EMBL" id="KAK9062377.1"/>
    </source>
</evidence>
<dbReference type="InterPro" id="IPR011990">
    <property type="entry name" value="TPR-like_helical_dom_sf"/>
</dbReference>
<name>A0AAP0CY17_9ASTR</name>
<dbReference type="NCBIfam" id="TIGR00756">
    <property type="entry name" value="PPR"/>
    <property type="match status" value="1"/>
</dbReference>
<dbReference type="Pfam" id="PF01535">
    <property type="entry name" value="PPR"/>
    <property type="match status" value="2"/>
</dbReference>
<reference evidence="3 4" key="1">
    <citation type="submission" date="2024-04" db="EMBL/GenBank/DDBJ databases">
        <title>The reference genome of an endangered Asteraceae, Deinandra increscens subsp. villosa, native to the Central Coast of California.</title>
        <authorList>
            <person name="Guilliams M."/>
            <person name="Hasenstab-Lehman K."/>
            <person name="Meyer R."/>
            <person name="Mcevoy S."/>
        </authorList>
    </citation>
    <scope>NUCLEOTIDE SEQUENCE [LARGE SCALE GENOMIC DNA]</scope>
    <source>
        <tissue evidence="3">Leaf</tissue>
    </source>
</reference>
<evidence type="ECO:0000313" key="4">
    <source>
        <dbReference type="Proteomes" id="UP001408789"/>
    </source>
</evidence>
<proteinExistence type="predicted"/>
<accession>A0AAP0CY17</accession>
<dbReference type="PROSITE" id="PS51375">
    <property type="entry name" value="PPR"/>
    <property type="match status" value="2"/>
</dbReference>
<comment type="caution">
    <text evidence="3">The sequence shown here is derived from an EMBL/GenBank/DDBJ whole genome shotgun (WGS) entry which is preliminary data.</text>
</comment>
<feature type="repeat" description="PPR" evidence="2">
    <location>
        <begin position="126"/>
        <end position="160"/>
    </location>
</feature>